<keyword evidence="7 8" id="KW-0472">Membrane</keyword>
<dbReference type="InterPro" id="IPR050297">
    <property type="entry name" value="LipidA_mod_glycosyltrf_83"/>
</dbReference>
<reference evidence="10 11" key="1">
    <citation type="journal article" date="2016" name="Nat. Commun.">
        <title>Thousands of microbial genomes shed light on interconnected biogeochemical processes in an aquifer system.</title>
        <authorList>
            <person name="Anantharaman K."/>
            <person name="Brown C.T."/>
            <person name="Hug L.A."/>
            <person name="Sharon I."/>
            <person name="Castelle C.J."/>
            <person name="Probst A.J."/>
            <person name="Thomas B.C."/>
            <person name="Singh A."/>
            <person name="Wilkins M.J."/>
            <person name="Karaoz U."/>
            <person name="Brodie E.L."/>
            <person name="Williams K.H."/>
            <person name="Hubbard S.S."/>
            <person name="Banfield J.F."/>
        </authorList>
    </citation>
    <scope>NUCLEOTIDE SEQUENCE [LARGE SCALE GENOMIC DNA]</scope>
</reference>
<evidence type="ECO:0000259" key="9">
    <source>
        <dbReference type="Pfam" id="PF13231"/>
    </source>
</evidence>
<dbReference type="STRING" id="1802617.A2886_00675"/>
<keyword evidence="6 8" id="KW-1133">Transmembrane helix</keyword>
<gene>
    <name evidence="10" type="ORF">A2886_00675</name>
</gene>
<dbReference type="Proteomes" id="UP000176608">
    <property type="component" value="Unassembled WGS sequence"/>
</dbReference>
<evidence type="ECO:0000256" key="6">
    <source>
        <dbReference type="ARBA" id="ARBA00022989"/>
    </source>
</evidence>
<evidence type="ECO:0000256" key="3">
    <source>
        <dbReference type="ARBA" id="ARBA00022676"/>
    </source>
</evidence>
<feature type="transmembrane region" description="Helical" evidence="8">
    <location>
        <begin position="293"/>
        <end position="311"/>
    </location>
</feature>
<evidence type="ECO:0000256" key="2">
    <source>
        <dbReference type="ARBA" id="ARBA00022475"/>
    </source>
</evidence>
<evidence type="ECO:0000256" key="8">
    <source>
        <dbReference type="SAM" id="Phobius"/>
    </source>
</evidence>
<feature type="transmembrane region" description="Helical" evidence="8">
    <location>
        <begin position="371"/>
        <end position="391"/>
    </location>
</feature>
<feature type="transmembrane region" description="Helical" evidence="8">
    <location>
        <begin position="323"/>
        <end position="340"/>
    </location>
</feature>
<feature type="transmembrane region" description="Helical" evidence="8">
    <location>
        <begin position="125"/>
        <end position="142"/>
    </location>
</feature>
<dbReference type="EMBL" id="MEVA01000016">
    <property type="protein sequence ID" value="OGC47147.1"/>
    <property type="molecule type" value="Genomic_DNA"/>
</dbReference>
<feature type="transmembrane region" description="Helical" evidence="8">
    <location>
        <begin position="44"/>
        <end position="63"/>
    </location>
</feature>
<dbReference type="Pfam" id="PF13231">
    <property type="entry name" value="PMT_2"/>
    <property type="match status" value="1"/>
</dbReference>
<dbReference type="GO" id="GO:0005886">
    <property type="term" value="C:plasma membrane"/>
    <property type="evidence" value="ECO:0007669"/>
    <property type="project" value="UniProtKB-SubCell"/>
</dbReference>
<dbReference type="GO" id="GO:0016763">
    <property type="term" value="F:pentosyltransferase activity"/>
    <property type="evidence" value="ECO:0007669"/>
    <property type="project" value="TreeGrafter"/>
</dbReference>
<sequence>MLPLILAVGVLFRLFNLGYSDFQGDEVVAQNYLWDERSFVTFLLTRTIGPGQFIISKIMNFFFLDSPRPEFYQRLPFALAGIALLIVAYTIIAKCFNKNAAIITTLLLATSGLLIAFARIVQYQTFVMLFSLLAIYTLHLYFQQRKEKFLNISAILSAVSLLFHYDSLSFILPIIFILAFTKSFRALFKYLIIVGAIAGSFYIPFILTPTFKTTFFFLLGERISSGTSHDSIFYSVKLLFIYHPKELLVLYGLGFLAVWIGFMKNASKLEKTSWLLTLALILLRFYLQASNPILIYSSTLILCLLILNFLMKMTKTIPSFKNLIELWFLVSFTSYAVFMNLPLTHIYNFFIPLFILVGIEFTSLKSTKKTLTAGVAALVLVVVVSALSFNFKAFIDTSPEYPWNSKSYIFGQMPRNVAGGEEVKGIFGFPYYRNWKEIKGFIDTKGLSTYNSNEKYRLVKYYMKPHEWIYGDVRYYIYIKLPQSLSKYEKPQEIPVLEGPTFAIYENLVYKKEMTD</sequence>
<protein>
    <recommendedName>
        <fullName evidence="9">Glycosyltransferase RgtA/B/C/D-like domain-containing protein</fullName>
    </recommendedName>
</protein>
<evidence type="ECO:0000256" key="5">
    <source>
        <dbReference type="ARBA" id="ARBA00022692"/>
    </source>
</evidence>
<name>A0A1F4UQ98_UNCKA</name>
<dbReference type="GO" id="GO:0009103">
    <property type="term" value="P:lipopolysaccharide biosynthetic process"/>
    <property type="evidence" value="ECO:0007669"/>
    <property type="project" value="UniProtKB-ARBA"/>
</dbReference>
<evidence type="ECO:0000256" key="7">
    <source>
        <dbReference type="ARBA" id="ARBA00023136"/>
    </source>
</evidence>
<evidence type="ECO:0000256" key="4">
    <source>
        <dbReference type="ARBA" id="ARBA00022679"/>
    </source>
</evidence>
<dbReference type="PANTHER" id="PTHR33908:SF11">
    <property type="entry name" value="MEMBRANE PROTEIN"/>
    <property type="match status" value="1"/>
</dbReference>
<proteinExistence type="predicted"/>
<evidence type="ECO:0000313" key="10">
    <source>
        <dbReference type="EMBL" id="OGC47147.1"/>
    </source>
</evidence>
<keyword evidence="2" id="KW-1003">Cell membrane</keyword>
<comment type="caution">
    <text evidence="10">The sequence shown here is derived from an EMBL/GenBank/DDBJ whole genome shotgun (WGS) entry which is preliminary data.</text>
</comment>
<evidence type="ECO:0000313" key="11">
    <source>
        <dbReference type="Proteomes" id="UP000176608"/>
    </source>
</evidence>
<feature type="transmembrane region" description="Helical" evidence="8">
    <location>
        <begin position="75"/>
        <end position="93"/>
    </location>
</feature>
<feature type="transmembrane region" description="Helical" evidence="8">
    <location>
        <begin position="247"/>
        <end position="263"/>
    </location>
</feature>
<feature type="transmembrane region" description="Helical" evidence="8">
    <location>
        <begin position="272"/>
        <end position="287"/>
    </location>
</feature>
<dbReference type="AlphaFoldDB" id="A0A1F4UQ98"/>
<feature type="transmembrane region" description="Helical" evidence="8">
    <location>
        <begin position="154"/>
        <end position="180"/>
    </location>
</feature>
<evidence type="ECO:0000256" key="1">
    <source>
        <dbReference type="ARBA" id="ARBA00004651"/>
    </source>
</evidence>
<keyword evidence="3" id="KW-0328">Glycosyltransferase</keyword>
<feature type="transmembrane region" description="Helical" evidence="8">
    <location>
        <begin position="346"/>
        <end position="364"/>
    </location>
</feature>
<keyword evidence="4" id="KW-0808">Transferase</keyword>
<comment type="subcellular location">
    <subcellularLocation>
        <location evidence="1">Cell membrane</location>
        <topology evidence="1">Multi-pass membrane protein</topology>
    </subcellularLocation>
</comment>
<feature type="domain" description="Glycosyltransferase RgtA/B/C/D-like" evidence="9">
    <location>
        <begin position="70"/>
        <end position="197"/>
    </location>
</feature>
<dbReference type="PANTHER" id="PTHR33908">
    <property type="entry name" value="MANNOSYLTRANSFERASE YKCB-RELATED"/>
    <property type="match status" value="1"/>
</dbReference>
<dbReference type="InterPro" id="IPR038731">
    <property type="entry name" value="RgtA/B/C-like"/>
</dbReference>
<feature type="transmembrane region" description="Helical" evidence="8">
    <location>
        <begin position="187"/>
        <end position="207"/>
    </location>
</feature>
<accession>A0A1F4UQ98</accession>
<keyword evidence="5 8" id="KW-0812">Transmembrane</keyword>
<feature type="transmembrane region" description="Helical" evidence="8">
    <location>
        <begin position="99"/>
        <end position="118"/>
    </location>
</feature>
<organism evidence="10 11">
    <name type="scientific">candidate division WWE3 bacterium RIFCSPHIGHO2_01_FULL_42_13</name>
    <dbReference type="NCBI Taxonomy" id="1802617"/>
    <lineage>
        <taxon>Bacteria</taxon>
        <taxon>Katanobacteria</taxon>
    </lineage>
</organism>